<organism evidence="8 9">
    <name type="scientific">Phytophthora rubi</name>
    <dbReference type="NCBI Taxonomy" id="129364"/>
    <lineage>
        <taxon>Eukaryota</taxon>
        <taxon>Sar</taxon>
        <taxon>Stramenopiles</taxon>
        <taxon>Oomycota</taxon>
        <taxon>Peronosporomycetes</taxon>
        <taxon>Peronosporales</taxon>
        <taxon>Peronosporaceae</taxon>
        <taxon>Phytophthora</taxon>
    </lineage>
</organism>
<feature type="compositionally biased region" description="Polar residues" evidence="6">
    <location>
        <begin position="247"/>
        <end position="265"/>
    </location>
</feature>
<dbReference type="GO" id="GO:0052040">
    <property type="term" value="P:symbiont-mediated perturbation of host programmed cell death"/>
    <property type="evidence" value="ECO:0007669"/>
    <property type="project" value="UniProtKB-KW"/>
</dbReference>
<evidence type="ECO:0000313" key="9">
    <source>
        <dbReference type="Proteomes" id="UP000434957"/>
    </source>
</evidence>
<protein>
    <recommendedName>
        <fullName evidence="10">Elicitin</fullName>
    </recommendedName>
</protein>
<dbReference type="AlphaFoldDB" id="A0A6A4DLT1"/>
<dbReference type="Pfam" id="PF00964">
    <property type="entry name" value="Elicitin"/>
    <property type="match status" value="1"/>
</dbReference>
<accession>A0A6A4DLT1</accession>
<gene>
    <name evidence="8" type="ORF">PR003_g20581</name>
</gene>
<comment type="subcellular location">
    <subcellularLocation>
        <location evidence="1">Secreted</location>
    </subcellularLocation>
</comment>
<dbReference type="Gene3D" id="1.10.239.10">
    <property type="entry name" value="Elicitin domain"/>
    <property type="match status" value="1"/>
</dbReference>
<dbReference type="InterPro" id="IPR036470">
    <property type="entry name" value="Elicitin_sf"/>
</dbReference>
<evidence type="ECO:0000256" key="6">
    <source>
        <dbReference type="SAM" id="MobiDB-lite"/>
    </source>
</evidence>
<evidence type="ECO:0000256" key="5">
    <source>
        <dbReference type="ARBA" id="ARBA00023157"/>
    </source>
</evidence>
<feature type="signal peptide" evidence="7">
    <location>
        <begin position="1"/>
        <end position="20"/>
    </location>
</feature>
<name>A0A6A4DLT1_9STRA</name>
<evidence type="ECO:0000256" key="4">
    <source>
        <dbReference type="ARBA" id="ARBA00022978"/>
    </source>
</evidence>
<keyword evidence="7" id="KW-0732">Signal</keyword>
<sequence length="278" mass="26764">MRCWTFGAALAMMVFGAADALNNCDSNVLVNAYAGLNVNTQLVTCMTKNNFGAALDGSVDLSTVNAASAPDQVKAICASDPCKTILSALVGSANFNLTNCIVGKDIVLMTEISNLQATCTALASTAAPAATTAAPAATTAAPTAAPVATTAAPTPAPVASTAAPTPAPAATTAAPVATTAATVATTAAPVATTATTAAPVATTAAPVATTAAPVATTAAPVATTAAPVATTATPVATTAAPVAPPSDDNTQQQQQTFSTLNSDSASAGGVSPGKYCEH</sequence>
<comment type="caution">
    <text evidence="8">The sequence shown here is derived from an EMBL/GenBank/DDBJ whole genome shotgun (WGS) entry which is preliminary data.</text>
</comment>
<feature type="region of interest" description="Disordered" evidence="6">
    <location>
        <begin position="148"/>
        <end position="169"/>
    </location>
</feature>
<dbReference type="InterPro" id="IPR002200">
    <property type="entry name" value="Elicitin"/>
</dbReference>
<dbReference type="GO" id="GO:0005576">
    <property type="term" value="C:extracellular region"/>
    <property type="evidence" value="ECO:0007669"/>
    <property type="project" value="UniProtKB-SubCell"/>
</dbReference>
<evidence type="ECO:0000256" key="7">
    <source>
        <dbReference type="SAM" id="SignalP"/>
    </source>
</evidence>
<dbReference type="SMART" id="SM01187">
    <property type="entry name" value="Elicitin"/>
    <property type="match status" value="1"/>
</dbReference>
<evidence type="ECO:0000256" key="3">
    <source>
        <dbReference type="ARBA" id="ARBA00022525"/>
    </source>
</evidence>
<reference evidence="8 9" key="1">
    <citation type="submission" date="2018-08" db="EMBL/GenBank/DDBJ databases">
        <title>Genomic investigation of the strawberry pathogen Phytophthora fragariae indicates pathogenicity is determined by transcriptional variation in three key races.</title>
        <authorList>
            <person name="Adams T.M."/>
            <person name="Armitage A.D."/>
            <person name="Sobczyk M.K."/>
            <person name="Bates H.J."/>
            <person name="Dunwell J.M."/>
            <person name="Nellist C.F."/>
            <person name="Harrison R.J."/>
        </authorList>
    </citation>
    <scope>NUCLEOTIDE SEQUENCE [LARGE SCALE GENOMIC DNA]</scope>
    <source>
        <strain evidence="8 9">SCRP333</strain>
    </source>
</reference>
<proteinExistence type="inferred from homology"/>
<feature type="region of interest" description="Disordered" evidence="6">
    <location>
        <begin position="236"/>
        <end position="278"/>
    </location>
</feature>
<keyword evidence="9" id="KW-1185">Reference proteome</keyword>
<dbReference type="EMBL" id="QXFT01001845">
    <property type="protein sequence ID" value="KAE9309126.1"/>
    <property type="molecule type" value="Genomic_DNA"/>
</dbReference>
<dbReference type="Proteomes" id="UP000434957">
    <property type="component" value="Unassembled WGS sequence"/>
</dbReference>
<keyword evidence="3" id="KW-0964">Secreted</keyword>
<evidence type="ECO:0000313" key="8">
    <source>
        <dbReference type="EMBL" id="KAE9309126.1"/>
    </source>
</evidence>
<evidence type="ECO:0000256" key="1">
    <source>
        <dbReference type="ARBA" id="ARBA00004613"/>
    </source>
</evidence>
<feature type="chain" id="PRO_5025387891" description="Elicitin" evidence="7">
    <location>
        <begin position="21"/>
        <end position="278"/>
    </location>
</feature>
<evidence type="ECO:0008006" key="10">
    <source>
        <dbReference type="Google" id="ProtNLM"/>
    </source>
</evidence>
<evidence type="ECO:0000256" key="2">
    <source>
        <dbReference type="ARBA" id="ARBA00009544"/>
    </source>
</evidence>
<comment type="similarity">
    <text evidence="2">Belongs to the elicitin family.</text>
</comment>
<keyword evidence="4" id="KW-0928">Hypersensitive response elicitation</keyword>
<keyword evidence="5" id="KW-1015">Disulfide bond</keyword>